<accession>A0A8I0DMD2</accession>
<keyword evidence="3" id="KW-0067">ATP-binding</keyword>
<sequence length="575" mass="66877">MRYTLKDSEIKEVVDLLINKYELSTNFLNKLYGIEEKEIAGDILEKFDYMILDKYYLCRLIVLREGINLLSNRELRKKILDKLDDETIIKLYEKYPANNSRITTASYMRKPLSEKKWVSGKRWAQDFVKYSGFPEILAGIGAKREEIKRSVQIIEPKRKVPELVDYQIKIKDKILNTLNLQEDKTRCMISLPTGGGKTRVAVEAFLDWMVSRFENKKYMLWIAQSEELCEQCISCIEQMWSSREFILPLPIYRCFSKYEINEDDLQGGVVVASINKIYNGLKKDSDVIKTILSNTGAMIIDEAHRASSAMYDELFKQANKLTNGQLFPVCGLSATPGRNTIIGQSEVEKLVDRFQMNLITPEFEDNEKYKENPLEYFKENKYLAKVNHIIYRSNIEYTLTEKELQDLKENGEYSQVHLKRLAEDTNRNILIIRRLLKIQKGIPTLIYACTVKHAKFLSTMLSAMGRKTAYIDSDTNKMERRIIIKQFTDGEIDFLFNYGVLTTGFDAPKTRNIVICRPINSNILYEQIVGRGIRGTRFGGTDECDVIDFSDNIHNLGKQQAYMRFKEFWDSEDEE</sequence>
<keyword evidence="3" id="KW-0547">Nucleotide-binding</keyword>
<feature type="domain" description="Helicase C-terminal" evidence="2">
    <location>
        <begin position="430"/>
        <end position="575"/>
    </location>
</feature>
<dbReference type="SMART" id="SM00490">
    <property type="entry name" value="HELICc"/>
    <property type="match status" value="1"/>
</dbReference>
<gene>
    <name evidence="3" type="ORF">H8R92_11780</name>
</gene>
<dbReference type="InterPro" id="IPR006935">
    <property type="entry name" value="Helicase/UvrB_N"/>
</dbReference>
<dbReference type="GO" id="GO:0005829">
    <property type="term" value="C:cytosol"/>
    <property type="evidence" value="ECO:0007669"/>
    <property type="project" value="TreeGrafter"/>
</dbReference>
<dbReference type="GO" id="GO:0004386">
    <property type="term" value="F:helicase activity"/>
    <property type="evidence" value="ECO:0007669"/>
    <property type="project" value="UniProtKB-KW"/>
</dbReference>
<dbReference type="PROSITE" id="PS51192">
    <property type="entry name" value="HELICASE_ATP_BIND_1"/>
    <property type="match status" value="1"/>
</dbReference>
<evidence type="ECO:0000259" key="2">
    <source>
        <dbReference type="PROSITE" id="PS51194"/>
    </source>
</evidence>
<dbReference type="InterPro" id="IPR050742">
    <property type="entry name" value="Helicase_Restrict-Modif_Enz"/>
</dbReference>
<evidence type="ECO:0000313" key="3">
    <source>
        <dbReference type="EMBL" id="MBC5641078.1"/>
    </source>
</evidence>
<dbReference type="Pfam" id="PF04851">
    <property type="entry name" value="ResIII"/>
    <property type="match status" value="1"/>
</dbReference>
<dbReference type="PANTHER" id="PTHR47396:SF1">
    <property type="entry name" value="ATP-DEPENDENT HELICASE IRC3-RELATED"/>
    <property type="match status" value="1"/>
</dbReference>
<dbReference type="Gene3D" id="3.40.50.300">
    <property type="entry name" value="P-loop containing nucleotide triphosphate hydrolases"/>
    <property type="match status" value="2"/>
</dbReference>
<feature type="domain" description="Helicase ATP-binding" evidence="1">
    <location>
        <begin position="178"/>
        <end position="354"/>
    </location>
</feature>
<keyword evidence="3" id="KW-0347">Helicase</keyword>
<keyword evidence="3" id="KW-0378">Hydrolase</keyword>
<evidence type="ECO:0000313" key="4">
    <source>
        <dbReference type="Proteomes" id="UP000662088"/>
    </source>
</evidence>
<dbReference type="PANTHER" id="PTHR47396">
    <property type="entry name" value="TYPE I RESTRICTION ENZYME ECOKI R PROTEIN"/>
    <property type="match status" value="1"/>
</dbReference>
<dbReference type="Proteomes" id="UP000662088">
    <property type="component" value="Unassembled WGS sequence"/>
</dbReference>
<keyword evidence="4" id="KW-1185">Reference proteome</keyword>
<dbReference type="GO" id="GO:0016787">
    <property type="term" value="F:hydrolase activity"/>
    <property type="evidence" value="ECO:0007669"/>
    <property type="project" value="InterPro"/>
</dbReference>
<organism evidence="3 4">
    <name type="scientific">Clostridium lentum</name>
    <dbReference type="NCBI Taxonomy" id="2763037"/>
    <lineage>
        <taxon>Bacteria</taxon>
        <taxon>Bacillati</taxon>
        <taxon>Bacillota</taxon>
        <taxon>Clostridia</taxon>
        <taxon>Eubacteriales</taxon>
        <taxon>Clostridiaceae</taxon>
        <taxon>Clostridium</taxon>
    </lineage>
</organism>
<dbReference type="InterPro" id="IPR014001">
    <property type="entry name" value="Helicase_ATP-bd"/>
</dbReference>
<evidence type="ECO:0000259" key="1">
    <source>
        <dbReference type="PROSITE" id="PS51192"/>
    </source>
</evidence>
<dbReference type="GO" id="GO:0003677">
    <property type="term" value="F:DNA binding"/>
    <property type="evidence" value="ECO:0007669"/>
    <property type="project" value="InterPro"/>
</dbReference>
<dbReference type="Pfam" id="PF00271">
    <property type="entry name" value="Helicase_C"/>
    <property type="match status" value="1"/>
</dbReference>
<dbReference type="SUPFAM" id="SSF52540">
    <property type="entry name" value="P-loop containing nucleoside triphosphate hydrolases"/>
    <property type="match status" value="1"/>
</dbReference>
<dbReference type="GO" id="GO:0005524">
    <property type="term" value="F:ATP binding"/>
    <property type="evidence" value="ECO:0007669"/>
    <property type="project" value="InterPro"/>
</dbReference>
<dbReference type="EMBL" id="JACOOQ010000023">
    <property type="protein sequence ID" value="MBC5641078.1"/>
    <property type="molecule type" value="Genomic_DNA"/>
</dbReference>
<protein>
    <submittedName>
        <fullName evidence="3">DEAD/DEAH box helicase family protein</fullName>
    </submittedName>
</protein>
<proteinExistence type="predicted"/>
<comment type="caution">
    <text evidence="3">The sequence shown here is derived from an EMBL/GenBank/DDBJ whole genome shotgun (WGS) entry which is preliminary data.</text>
</comment>
<dbReference type="PROSITE" id="PS51194">
    <property type="entry name" value="HELICASE_CTER"/>
    <property type="match status" value="1"/>
</dbReference>
<dbReference type="AlphaFoldDB" id="A0A8I0DMD2"/>
<dbReference type="SMART" id="SM00487">
    <property type="entry name" value="DEXDc"/>
    <property type="match status" value="1"/>
</dbReference>
<dbReference type="InterPro" id="IPR001650">
    <property type="entry name" value="Helicase_C-like"/>
</dbReference>
<name>A0A8I0DMD2_9CLOT</name>
<dbReference type="RefSeq" id="WP_186835558.1">
    <property type="nucleotide sequence ID" value="NZ_JACOOQ010000023.1"/>
</dbReference>
<reference evidence="3" key="1">
    <citation type="submission" date="2020-08" db="EMBL/GenBank/DDBJ databases">
        <title>Genome public.</title>
        <authorList>
            <person name="Liu C."/>
            <person name="Sun Q."/>
        </authorList>
    </citation>
    <scope>NUCLEOTIDE SEQUENCE</scope>
    <source>
        <strain evidence="3">NSJ-42</strain>
    </source>
</reference>
<dbReference type="InterPro" id="IPR027417">
    <property type="entry name" value="P-loop_NTPase"/>
</dbReference>